<evidence type="ECO:0000313" key="3">
    <source>
        <dbReference type="Proteomes" id="UP000219799"/>
    </source>
</evidence>
<dbReference type="Proteomes" id="UP000219799">
    <property type="component" value="Chromosome 9"/>
</dbReference>
<feature type="non-terminal residue" evidence="2">
    <location>
        <position position="217"/>
    </location>
</feature>
<proteinExistence type="predicted"/>
<dbReference type="VEuPathDB" id="PlasmoDB:PmUG01_09029100"/>
<reference evidence="2 3" key="1">
    <citation type="submission" date="2016-06" db="EMBL/GenBank/DDBJ databases">
        <authorList>
            <consortium name="Pathogen Informatics"/>
        </authorList>
    </citation>
    <scope>NUCLEOTIDE SEQUENCE [LARGE SCALE GENOMIC DNA]</scope>
    <source>
        <strain evidence="2">PmlGA01</strain>
    </source>
</reference>
<feature type="non-terminal residue" evidence="2">
    <location>
        <position position="1"/>
    </location>
</feature>
<gene>
    <name evidence="2" type="primary">PmlGA01_090020900</name>
    <name evidence="2" type="ORF">PMLGA01_090020900</name>
</gene>
<evidence type="ECO:0000256" key="1">
    <source>
        <dbReference type="SAM" id="MobiDB-lite"/>
    </source>
</evidence>
<sequence>ENEQRRNYYIIPNKYIRNNDVCVNSEKDVQSNATKEGTINVNIDYEFRRESNSFIKTSEEYACRYAGATGEYCEGVTKQDATNECKRDITIEGKNQMGVGKKQQVGEVRHHSEGRPSYSSNTLREKYINLKVKKKNDISFLFNDSSDNIMNHVDGIRNNNTESFFVFSKNEDNIRETVDRSIEKEQTKEYTYETKCLNVYNMEDSGISSSLCNALRT</sequence>
<dbReference type="EMBL" id="LT594497">
    <property type="protein sequence ID" value="SBT71300.1"/>
    <property type="molecule type" value="Genomic_DNA"/>
</dbReference>
<accession>A0A1C3KCL5</accession>
<organism evidence="2 3">
    <name type="scientific">Plasmodium malariae</name>
    <dbReference type="NCBI Taxonomy" id="5858"/>
    <lineage>
        <taxon>Eukaryota</taxon>
        <taxon>Sar</taxon>
        <taxon>Alveolata</taxon>
        <taxon>Apicomplexa</taxon>
        <taxon>Aconoidasida</taxon>
        <taxon>Haemosporida</taxon>
        <taxon>Plasmodiidae</taxon>
        <taxon>Plasmodium</taxon>
        <taxon>Plasmodium (Plasmodium)</taxon>
    </lineage>
</organism>
<name>A0A1C3KCL5_PLAMA</name>
<protein>
    <submittedName>
        <fullName evidence="2">Uncharacterized protein</fullName>
    </submittedName>
</protein>
<feature type="region of interest" description="Disordered" evidence="1">
    <location>
        <begin position="99"/>
        <end position="120"/>
    </location>
</feature>
<dbReference type="AlphaFoldDB" id="A0A1C3KCL5"/>
<evidence type="ECO:0000313" key="2">
    <source>
        <dbReference type="EMBL" id="SBT71300.1"/>
    </source>
</evidence>